<protein>
    <recommendedName>
        <fullName evidence="6">RWD domain-containing protein</fullName>
    </recommendedName>
</protein>
<reference evidence="4 5" key="1">
    <citation type="submission" date="2018-07" db="EMBL/GenBank/DDBJ databases">
        <title>The complete nuclear genome of the prasinophyte Chloropicon primus (CCMP1205).</title>
        <authorList>
            <person name="Pombert J.-F."/>
            <person name="Otis C."/>
            <person name="Turmel M."/>
            <person name="Lemieux C."/>
        </authorList>
    </citation>
    <scope>NUCLEOTIDE SEQUENCE [LARGE SCALE GENOMIC DNA]</scope>
    <source>
        <strain evidence="4 5">CCMP1205</strain>
    </source>
</reference>
<dbReference type="CDD" id="cd24163">
    <property type="entry name" value="RWDD2_C"/>
    <property type="match status" value="1"/>
</dbReference>
<dbReference type="PANTHER" id="PTHR15955">
    <property type="entry name" value="RWD DOMAIN CONTAINING PROTEIN 2"/>
    <property type="match status" value="1"/>
</dbReference>
<dbReference type="AlphaFoldDB" id="A0A5B8MME8"/>
<evidence type="ECO:0008006" key="6">
    <source>
        <dbReference type="Google" id="ProtNLM"/>
    </source>
</evidence>
<keyword evidence="1" id="KW-0175">Coiled coil</keyword>
<evidence type="ECO:0000313" key="5">
    <source>
        <dbReference type="Proteomes" id="UP000316726"/>
    </source>
</evidence>
<dbReference type="Proteomes" id="UP000316726">
    <property type="component" value="Chromosome 4"/>
</dbReference>
<evidence type="ECO:0000313" key="4">
    <source>
        <dbReference type="EMBL" id="QDZ20835.1"/>
    </source>
</evidence>
<feature type="coiled-coil region" evidence="1">
    <location>
        <begin position="126"/>
        <end position="164"/>
    </location>
</feature>
<dbReference type="Pfam" id="PF05773">
    <property type="entry name" value="RWD"/>
    <property type="match status" value="1"/>
</dbReference>
<dbReference type="PANTHER" id="PTHR15955:SF8">
    <property type="entry name" value="RWD DOMAIN-CONTAINING PROTEIN 2B-RELATED"/>
    <property type="match status" value="1"/>
</dbReference>
<evidence type="ECO:0000259" key="3">
    <source>
        <dbReference type="Pfam" id="PF06544"/>
    </source>
</evidence>
<proteinExistence type="predicted"/>
<dbReference type="STRING" id="1764295.A0A5B8MME8"/>
<dbReference type="Pfam" id="PF06544">
    <property type="entry name" value="Prp3_C"/>
    <property type="match status" value="1"/>
</dbReference>
<accession>A0A5B8MME8</accession>
<dbReference type="InterPro" id="IPR016135">
    <property type="entry name" value="UBQ-conjugating_enzyme/RWD"/>
</dbReference>
<gene>
    <name evidence="4" type="ORF">A3770_04p33530</name>
</gene>
<dbReference type="InterPro" id="IPR006575">
    <property type="entry name" value="RWD_dom"/>
</dbReference>
<dbReference type="SUPFAM" id="SSF54495">
    <property type="entry name" value="UBC-like"/>
    <property type="match status" value="1"/>
</dbReference>
<dbReference type="OrthoDB" id="432412at2759"/>
<dbReference type="Gene3D" id="3.10.110.10">
    <property type="entry name" value="Ubiquitin Conjugating Enzyme"/>
    <property type="match status" value="1"/>
</dbReference>
<dbReference type="CDD" id="cd23820">
    <property type="entry name" value="RWD_RNF14"/>
    <property type="match status" value="1"/>
</dbReference>
<dbReference type="EMBL" id="CP031037">
    <property type="protein sequence ID" value="QDZ20835.1"/>
    <property type="molecule type" value="Genomic_DNA"/>
</dbReference>
<feature type="domain" description="Small nuclear ribonucleoprotein Prp3 C-terminal" evidence="3">
    <location>
        <begin position="176"/>
        <end position="239"/>
    </location>
</feature>
<evidence type="ECO:0000259" key="2">
    <source>
        <dbReference type="Pfam" id="PF05773"/>
    </source>
</evidence>
<keyword evidence="5" id="KW-1185">Reference proteome</keyword>
<organism evidence="4 5">
    <name type="scientific">Chloropicon primus</name>
    <dbReference type="NCBI Taxonomy" id="1764295"/>
    <lineage>
        <taxon>Eukaryota</taxon>
        <taxon>Viridiplantae</taxon>
        <taxon>Chlorophyta</taxon>
        <taxon>Chloropicophyceae</taxon>
        <taxon>Chloropicales</taxon>
        <taxon>Chloropicaceae</taxon>
        <taxon>Chloropicon</taxon>
    </lineage>
</organism>
<dbReference type="InterPro" id="IPR017359">
    <property type="entry name" value="Phi-like"/>
</dbReference>
<evidence type="ECO:0000256" key="1">
    <source>
        <dbReference type="SAM" id="Coils"/>
    </source>
</evidence>
<sequence length="289" mass="31948">MGKDLLENLERQVDEVESLQAIYGTDEVVDGGVRIEVSGLDVARGILESGGLQEGAITLLVTFGEADLLQLSGVRVRLPAAYPSDASPVVDLGSKFLTTRCGSELVELAAESLGSECLFQLLQSIVSAVEEGAREVREEEEQAKEEEEDLKRHLEAKLAEGRRAQTKTVLGRRMCFSHHIIAQSKRSAVIQWALELKLGGCSKIGWPGLVCVEGDERHCQIYISMLQRLRWKKFVVRGEEQVEAGDGETLDSLRRLPAGFCEFQQDEMHLFAGTLKDAGLEDLFRTSMK</sequence>
<feature type="domain" description="RWD" evidence="2">
    <location>
        <begin position="10"/>
        <end position="125"/>
    </location>
</feature>
<dbReference type="InterPro" id="IPR010541">
    <property type="entry name" value="Prp3_C"/>
</dbReference>
<name>A0A5B8MME8_9CHLO</name>
<dbReference type="InterPro" id="IPR059181">
    <property type="entry name" value="RWDD2A-B_C"/>
</dbReference>